<feature type="region of interest" description="Disordered" evidence="1">
    <location>
        <begin position="130"/>
        <end position="169"/>
    </location>
</feature>
<comment type="caution">
    <text evidence="2">The sequence shown here is derived from an EMBL/GenBank/DDBJ whole genome shotgun (WGS) entry which is preliminary data.</text>
</comment>
<dbReference type="EMBL" id="JADGJD010000431">
    <property type="protein sequence ID" value="KAJ3051134.1"/>
    <property type="molecule type" value="Genomic_DNA"/>
</dbReference>
<sequence length="169" mass="17473">MVAGQVGGTMGGIQRMVWSDVTFDKEGKQNMVESYYLLDDKGNVAGFGNGRWSTPQDPTGEHTVRRGSVSSASGMGGSGYGGGMGGGYGGQMNGGGQAMGSGFGGGGGGQMGMGTEFAGRDTARTGERHLHRIGQHPQQSDVWRDERMGNGGVPHHHPPPTRMDSNGSI</sequence>
<evidence type="ECO:0000313" key="2">
    <source>
        <dbReference type="EMBL" id="KAJ3051134.1"/>
    </source>
</evidence>
<keyword evidence="3" id="KW-1185">Reference proteome</keyword>
<evidence type="ECO:0000313" key="3">
    <source>
        <dbReference type="Proteomes" id="UP001212841"/>
    </source>
</evidence>
<evidence type="ECO:0000256" key="1">
    <source>
        <dbReference type="SAM" id="MobiDB-lite"/>
    </source>
</evidence>
<feature type="non-terminal residue" evidence="2">
    <location>
        <position position="169"/>
    </location>
</feature>
<protein>
    <submittedName>
        <fullName evidence="2">Uncharacterized protein</fullName>
    </submittedName>
</protein>
<dbReference type="AlphaFoldDB" id="A0AAD5X4A5"/>
<name>A0AAD5X4A5_9FUNG</name>
<organism evidence="2 3">
    <name type="scientific">Rhizophlyctis rosea</name>
    <dbReference type="NCBI Taxonomy" id="64517"/>
    <lineage>
        <taxon>Eukaryota</taxon>
        <taxon>Fungi</taxon>
        <taxon>Fungi incertae sedis</taxon>
        <taxon>Chytridiomycota</taxon>
        <taxon>Chytridiomycota incertae sedis</taxon>
        <taxon>Chytridiomycetes</taxon>
        <taxon>Rhizophlyctidales</taxon>
        <taxon>Rhizophlyctidaceae</taxon>
        <taxon>Rhizophlyctis</taxon>
    </lineage>
</organism>
<proteinExistence type="predicted"/>
<reference evidence="2" key="1">
    <citation type="submission" date="2020-05" db="EMBL/GenBank/DDBJ databases">
        <title>Phylogenomic resolution of chytrid fungi.</title>
        <authorList>
            <person name="Stajich J.E."/>
            <person name="Amses K."/>
            <person name="Simmons R."/>
            <person name="Seto K."/>
            <person name="Myers J."/>
            <person name="Bonds A."/>
            <person name="Quandt C.A."/>
            <person name="Barry K."/>
            <person name="Liu P."/>
            <person name="Grigoriev I."/>
            <person name="Longcore J.E."/>
            <person name="James T.Y."/>
        </authorList>
    </citation>
    <scope>NUCLEOTIDE SEQUENCE</scope>
    <source>
        <strain evidence="2">JEL0318</strain>
    </source>
</reference>
<feature type="region of interest" description="Disordered" evidence="1">
    <location>
        <begin position="51"/>
        <end position="76"/>
    </location>
</feature>
<dbReference type="Proteomes" id="UP001212841">
    <property type="component" value="Unassembled WGS sequence"/>
</dbReference>
<gene>
    <name evidence="2" type="ORF">HK097_007904</name>
</gene>
<accession>A0AAD5X4A5</accession>